<dbReference type="STRING" id="1166073.SAMN05192530_101313"/>
<dbReference type="EMBL" id="FNIT01000001">
    <property type="protein sequence ID" value="SDN57442.1"/>
    <property type="molecule type" value="Genomic_DNA"/>
</dbReference>
<dbReference type="RefSeq" id="WP_090667863.1">
    <property type="nucleotide sequence ID" value="NZ_FNIT01000001.1"/>
</dbReference>
<keyword evidence="1" id="KW-1133">Transmembrane helix</keyword>
<dbReference type="Pfam" id="PF07811">
    <property type="entry name" value="TadE"/>
    <property type="match status" value="1"/>
</dbReference>
<dbReference type="AlphaFoldDB" id="A0A1H0CHW6"/>
<sequence>MGVLRRFGRDRSGVSAIEFAMIAPLFFALVFSTIETGWIMVRSTALDRALDIAVRQVRIGAKPDQAAMKAAICANMTLVVHACASAMLVEMTTVSSATDIPSTGAKCIDRGSTVAQSGAYTTGTEQATLFVRACLVADPLTPLIGVALALPKDALGGYWLVASSAFKKEPEKNK</sequence>
<feature type="transmembrane region" description="Helical" evidence="1">
    <location>
        <begin position="12"/>
        <end position="34"/>
    </location>
</feature>
<accession>A0A1H0CHW6</accession>
<keyword evidence="1" id="KW-0812">Transmembrane</keyword>
<evidence type="ECO:0000313" key="3">
    <source>
        <dbReference type="EMBL" id="SDN57442.1"/>
    </source>
</evidence>
<evidence type="ECO:0000259" key="2">
    <source>
        <dbReference type="Pfam" id="PF07811"/>
    </source>
</evidence>
<dbReference type="InterPro" id="IPR012495">
    <property type="entry name" value="TadE-like_dom"/>
</dbReference>
<keyword evidence="1" id="KW-0472">Membrane</keyword>
<keyword evidence="4" id="KW-1185">Reference proteome</keyword>
<name>A0A1H0CHW6_9HYPH</name>
<feature type="domain" description="TadE-like" evidence="2">
    <location>
        <begin position="13"/>
        <end position="55"/>
    </location>
</feature>
<organism evidence="3 4">
    <name type="scientific">Aureimonas jatrophae</name>
    <dbReference type="NCBI Taxonomy" id="1166073"/>
    <lineage>
        <taxon>Bacteria</taxon>
        <taxon>Pseudomonadati</taxon>
        <taxon>Pseudomonadota</taxon>
        <taxon>Alphaproteobacteria</taxon>
        <taxon>Hyphomicrobiales</taxon>
        <taxon>Aurantimonadaceae</taxon>
        <taxon>Aureimonas</taxon>
    </lineage>
</organism>
<proteinExistence type="predicted"/>
<evidence type="ECO:0000313" key="4">
    <source>
        <dbReference type="Proteomes" id="UP000198793"/>
    </source>
</evidence>
<protein>
    <submittedName>
        <fullName evidence="3">Flp pilus assembly protein TadG</fullName>
    </submittedName>
</protein>
<reference evidence="3 4" key="1">
    <citation type="submission" date="2016-10" db="EMBL/GenBank/DDBJ databases">
        <authorList>
            <person name="de Groot N.N."/>
        </authorList>
    </citation>
    <scope>NUCLEOTIDE SEQUENCE [LARGE SCALE GENOMIC DNA]</scope>
    <source>
        <strain evidence="4">L7-484,KACC 16230,DSM 25025</strain>
    </source>
</reference>
<evidence type="ECO:0000256" key="1">
    <source>
        <dbReference type="SAM" id="Phobius"/>
    </source>
</evidence>
<dbReference type="OrthoDB" id="7907064at2"/>
<gene>
    <name evidence="3" type="ORF">SAMN05192530_101313</name>
</gene>
<dbReference type="Proteomes" id="UP000198793">
    <property type="component" value="Unassembled WGS sequence"/>
</dbReference>